<feature type="compositionally biased region" description="Polar residues" evidence="1">
    <location>
        <begin position="217"/>
        <end position="233"/>
    </location>
</feature>
<reference evidence="4" key="2">
    <citation type="submission" date="2015-01" db="EMBL/GenBank/DDBJ databases">
        <title>Evolutionary Origins and Diversification of the Mycorrhizal Mutualists.</title>
        <authorList>
            <consortium name="DOE Joint Genome Institute"/>
            <consortium name="Mycorrhizal Genomics Consortium"/>
            <person name="Kohler A."/>
            <person name="Kuo A."/>
            <person name="Nagy L.G."/>
            <person name="Floudas D."/>
            <person name="Copeland A."/>
            <person name="Barry K.W."/>
            <person name="Cichocki N."/>
            <person name="Veneault-Fourrey C."/>
            <person name="LaButti K."/>
            <person name="Lindquist E.A."/>
            <person name="Lipzen A."/>
            <person name="Lundell T."/>
            <person name="Morin E."/>
            <person name="Murat C."/>
            <person name="Riley R."/>
            <person name="Ohm R."/>
            <person name="Sun H."/>
            <person name="Tunlid A."/>
            <person name="Henrissat B."/>
            <person name="Grigoriev I.V."/>
            <person name="Hibbett D.S."/>
            <person name="Martin F."/>
        </authorList>
    </citation>
    <scope>NUCLEOTIDE SEQUENCE [LARGE SCALE GENOMIC DNA]</scope>
    <source>
        <strain evidence="4">Marx 270</strain>
    </source>
</reference>
<dbReference type="Pfam" id="PF13920">
    <property type="entry name" value="zf-C3HC4_3"/>
    <property type="match status" value="1"/>
</dbReference>
<organism evidence="3 4">
    <name type="scientific">Pisolithus tinctorius Marx 270</name>
    <dbReference type="NCBI Taxonomy" id="870435"/>
    <lineage>
        <taxon>Eukaryota</taxon>
        <taxon>Fungi</taxon>
        <taxon>Dikarya</taxon>
        <taxon>Basidiomycota</taxon>
        <taxon>Agaricomycotina</taxon>
        <taxon>Agaricomycetes</taxon>
        <taxon>Agaricomycetidae</taxon>
        <taxon>Boletales</taxon>
        <taxon>Sclerodermatineae</taxon>
        <taxon>Pisolithaceae</taxon>
        <taxon>Pisolithus</taxon>
    </lineage>
</organism>
<feature type="region of interest" description="Disordered" evidence="1">
    <location>
        <begin position="274"/>
        <end position="301"/>
    </location>
</feature>
<dbReference type="EMBL" id="KN831945">
    <property type="protein sequence ID" value="KIO14147.1"/>
    <property type="molecule type" value="Genomic_DNA"/>
</dbReference>
<feature type="region of interest" description="Disordered" evidence="1">
    <location>
        <begin position="523"/>
        <end position="610"/>
    </location>
</feature>
<feature type="compositionally biased region" description="Low complexity" evidence="1">
    <location>
        <begin position="395"/>
        <end position="406"/>
    </location>
</feature>
<feature type="region of interest" description="Disordered" evidence="1">
    <location>
        <begin position="458"/>
        <end position="501"/>
    </location>
</feature>
<dbReference type="SMART" id="SM00184">
    <property type="entry name" value="RING"/>
    <property type="match status" value="1"/>
</dbReference>
<dbReference type="AlphaFoldDB" id="A0A0C3KX76"/>
<dbReference type="PANTHER" id="PTHR22996:SF0">
    <property type="entry name" value="RE60872P-RELATED"/>
    <property type="match status" value="1"/>
</dbReference>
<evidence type="ECO:0000256" key="1">
    <source>
        <dbReference type="SAM" id="MobiDB-lite"/>
    </source>
</evidence>
<evidence type="ECO:0000313" key="4">
    <source>
        <dbReference type="Proteomes" id="UP000054217"/>
    </source>
</evidence>
<protein>
    <recommendedName>
        <fullName evidence="2">RING-type domain-containing protein</fullName>
    </recommendedName>
</protein>
<accession>A0A0C3KX76</accession>
<dbReference type="OrthoDB" id="1711136at2759"/>
<dbReference type="PANTHER" id="PTHR22996">
    <property type="entry name" value="MAHOGUNIN"/>
    <property type="match status" value="1"/>
</dbReference>
<feature type="compositionally biased region" description="Basic and acidic residues" evidence="1">
    <location>
        <begin position="283"/>
        <end position="301"/>
    </location>
</feature>
<feature type="compositionally biased region" description="Acidic residues" evidence="1">
    <location>
        <begin position="542"/>
        <end position="551"/>
    </location>
</feature>
<dbReference type="InterPro" id="IPR045194">
    <property type="entry name" value="MGRN1/RNF157-like"/>
</dbReference>
<feature type="compositionally biased region" description="Low complexity" evidence="1">
    <location>
        <begin position="459"/>
        <end position="470"/>
    </location>
</feature>
<dbReference type="InterPro" id="IPR001841">
    <property type="entry name" value="Znf_RING"/>
</dbReference>
<dbReference type="GO" id="GO:0016567">
    <property type="term" value="P:protein ubiquitination"/>
    <property type="evidence" value="ECO:0007669"/>
    <property type="project" value="TreeGrafter"/>
</dbReference>
<feature type="compositionally biased region" description="Basic and acidic residues" evidence="1">
    <location>
        <begin position="530"/>
        <end position="541"/>
    </location>
</feature>
<dbReference type="Gene3D" id="3.30.40.10">
    <property type="entry name" value="Zinc/RING finger domain, C3HC4 (zinc finger)"/>
    <property type="match status" value="1"/>
</dbReference>
<gene>
    <name evidence="3" type="ORF">M404DRAFT_992399</name>
</gene>
<proteinExistence type="predicted"/>
<dbReference type="STRING" id="870435.A0A0C3KX76"/>
<dbReference type="GO" id="GO:0005737">
    <property type="term" value="C:cytoplasm"/>
    <property type="evidence" value="ECO:0007669"/>
    <property type="project" value="TreeGrafter"/>
</dbReference>
<dbReference type="HOGENOM" id="CLU_015598_0_0_1"/>
<feature type="region of interest" description="Disordered" evidence="1">
    <location>
        <begin position="385"/>
        <end position="406"/>
    </location>
</feature>
<evidence type="ECO:0000259" key="2">
    <source>
        <dbReference type="SMART" id="SM00184"/>
    </source>
</evidence>
<dbReference type="InParanoid" id="A0A0C3KX76"/>
<feature type="compositionally biased region" description="Polar residues" evidence="1">
    <location>
        <begin position="559"/>
        <end position="570"/>
    </location>
</feature>
<dbReference type="GO" id="GO:0061630">
    <property type="term" value="F:ubiquitin protein ligase activity"/>
    <property type="evidence" value="ECO:0007669"/>
    <property type="project" value="UniProtKB-EC"/>
</dbReference>
<dbReference type="GO" id="GO:0008270">
    <property type="term" value="F:zinc ion binding"/>
    <property type="evidence" value="ECO:0007669"/>
    <property type="project" value="UniProtKB-KW"/>
</dbReference>
<feature type="region of interest" description="Disordered" evidence="1">
    <location>
        <begin position="215"/>
        <end position="256"/>
    </location>
</feature>
<reference evidence="3 4" key="1">
    <citation type="submission" date="2014-04" db="EMBL/GenBank/DDBJ databases">
        <authorList>
            <consortium name="DOE Joint Genome Institute"/>
            <person name="Kuo A."/>
            <person name="Kohler A."/>
            <person name="Costa M.D."/>
            <person name="Nagy L.G."/>
            <person name="Floudas D."/>
            <person name="Copeland A."/>
            <person name="Barry K.W."/>
            <person name="Cichocki N."/>
            <person name="Veneault-Fourrey C."/>
            <person name="LaButti K."/>
            <person name="Lindquist E.A."/>
            <person name="Lipzen A."/>
            <person name="Lundell T."/>
            <person name="Morin E."/>
            <person name="Murat C."/>
            <person name="Sun H."/>
            <person name="Tunlid A."/>
            <person name="Henrissat B."/>
            <person name="Grigoriev I.V."/>
            <person name="Hibbett D.S."/>
            <person name="Martin F."/>
            <person name="Nordberg H.P."/>
            <person name="Cantor M.N."/>
            <person name="Hua S.X."/>
        </authorList>
    </citation>
    <scope>NUCLEOTIDE SEQUENCE [LARGE SCALE GENOMIC DNA]</scope>
    <source>
        <strain evidence="3 4">Marx 270</strain>
    </source>
</reference>
<sequence>MSSLSAWYNNQYSTWNRTRRLQAPQFLARTDTRTSRTATAMARTGTRDAVVINMGASDRESKQDTLFGPNIGVVNTTIPWAQSVTKRTSEDSLSPEVIKSWIAKSKQPSQPTTTLQALVNLKRPTLRLVPLAISPDDDDLGHADSRHHHGLEFEYDCDAPKCRIKVNVILPADHPLSENVDTRGFSSIPVYESVVDGGFGNILKLNEGATLELGRFEQTSRNNRPSTSAQPAASDSHRPAETTESSSSDSDRADRPKKRFSAFQFHKRAMNRRASGPALAVVDADHTQTSENENGRGRHANEDMKDGVRVTIRLSALDADGIDTAVANEQVTYLHVVRLGAPPPDGEDDTRPWVVRVVKREAIIAHYVFQLHEIYGLSSRSTVSHARASSPTSGAHTYPPTSATTASAHEELSSECLLCLSAAREVVLLPCRHLVACKECAINMVEFGAGGTIVHNDDATNNNSPTTNNSDGGGSPATSAVATNSVPASAPSAVPQNPRRKRKAKGWFCPVCRQPYTSLLRISTIPPTKDISDDDNHTMDHDDGDGSDLEPEGEHGRAPTNSNPLSSSENAAPLSTGGSGVLNTLRSNLRRNVCNDETLPPDVERGVVAA</sequence>
<dbReference type="InterPro" id="IPR013083">
    <property type="entry name" value="Znf_RING/FYVE/PHD"/>
</dbReference>
<keyword evidence="4" id="KW-1185">Reference proteome</keyword>
<feature type="domain" description="RING-type" evidence="2">
    <location>
        <begin position="416"/>
        <end position="512"/>
    </location>
</feature>
<dbReference type="Proteomes" id="UP000054217">
    <property type="component" value="Unassembled WGS sequence"/>
</dbReference>
<feature type="compositionally biased region" description="Polar residues" evidence="1">
    <location>
        <begin position="385"/>
        <end position="394"/>
    </location>
</feature>
<name>A0A0C3KX76_PISTI</name>
<evidence type="ECO:0000313" key="3">
    <source>
        <dbReference type="EMBL" id="KIO14147.1"/>
    </source>
</evidence>
<feature type="compositionally biased region" description="Polar residues" evidence="1">
    <location>
        <begin position="476"/>
        <end position="487"/>
    </location>
</feature>